<name>A0AAV9H071_9PEZI</name>
<evidence type="ECO:0000256" key="1">
    <source>
        <dbReference type="SAM" id="MobiDB-lite"/>
    </source>
</evidence>
<evidence type="ECO:0000256" key="2">
    <source>
        <dbReference type="SAM" id="Phobius"/>
    </source>
</evidence>
<feature type="region of interest" description="Disordered" evidence="1">
    <location>
        <begin position="302"/>
        <end position="330"/>
    </location>
</feature>
<comment type="caution">
    <text evidence="3">The sequence shown here is derived from an EMBL/GenBank/DDBJ whole genome shotgun (WGS) entry which is preliminary data.</text>
</comment>
<protein>
    <submittedName>
        <fullName evidence="3">Uncharacterized protein</fullName>
    </submittedName>
</protein>
<sequence length="379" mass="40021">MSSTTFSRNADWWASRSQSNGGALTTVSTPPADCTIMTDIHGIETSEPPTAGVFVWRYKSGCSGGQSPYGAPRPTEFPFYSPGLYCPSGQASVLLWSSSAFFQPHEGGLSPPSVYPATRTEERVFLSSWLSETGFLLPEETVVFCCPQDFTFALSGWGWCKRTIPTGPVTGWPVGVSTSTPGGPYVSFVRATTSTVITFGPSAHFTVTYPHEGVRTISGPATADVLQEAVQLRWQLSDLPSSLRTTGTLTASTTPGASITTEPPSPLSPGTIAAIVLGVAFGIAVAVGVTVLLWRRRKRRRRVQGRTGAAGGQLGGLDSKPELEAAARGSGIPERRVVVGPLQYGAELAGGSNSPRNHAGEMVELPAPPAGNFYELSEH</sequence>
<dbReference type="AlphaFoldDB" id="A0AAV9H071"/>
<feature type="region of interest" description="Disordered" evidence="1">
    <location>
        <begin position="245"/>
        <end position="265"/>
    </location>
</feature>
<feature type="region of interest" description="Disordered" evidence="1">
    <location>
        <begin position="346"/>
        <end position="379"/>
    </location>
</feature>
<keyword evidence="2" id="KW-1133">Transmembrane helix</keyword>
<feature type="transmembrane region" description="Helical" evidence="2">
    <location>
        <begin position="272"/>
        <end position="294"/>
    </location>
</feature>
<keyword evidence="2" id="KW-0812">Transmembrane</keyword>
<keyword evidence="4" id="KW-1185">Reference proteome</keyword>
<reference evidence="3" key="2">
    <citation type="submission" date="2023-05" db="EMBL/GenBank/DDBJ databases">
        <authorList>
            <consortium name="Lawrence Berkeley National Laboratory"/>
            <person name="Steindorff A."/>
            <person name="Hensen N."/>
            <person name="Bonometti L."/>
            <person name="Westerberg I."/>
            <person name="Brannstrom I.O."/>
            <person name="Guillou S."/>
            <person name="Cros-Aarteil S."/>
            <person name="Calhoun S."/>
            <person name="Haridas S."/>
            <person name="Kuo A."/>
            <person name="Mondo S."/>
            <person name="Pangilinan J."/>
            <person name="Riley R."/>
            <person name="Labutti K."/>
            <person name="Andreopoulos B."/>
            <person name="Lipzen A."/>
            <person name="Chen C."/>
            <person name="Yanf M."/>
            <person name="Daum C."/>
            <person name="Ng V."/>
            <person name="Clum A."/>
            <person name="Ohm R."/>
            <person name="Martin F."/>
            <person name="Silar P."/>
            <person name="Natvig D."/>
            <person name="Lalanne C."/>
            <person name="Gautier V."/>
            <person name="Ament-Velasquez S.L."/>
            <person name="Kruys A."/>
            <person name="Hutchinson M.I."/>
            <person name="Powell A.J."/>
            <person name="Barry K."/>
            <person name="Miller A.N."/>
            <person name="Grigoriev I.V."/>
            <person name="Debuchy R."/>
            <person name="Gladieux P."/>
            <person name="Thoren M.H."/>
            <person name="Johannesson H."/>
        </authorList>
    </citation>
    <scope>NUCLEOTIDE SEQUENCE</scope>
    <source>
        <strain evidence="3">PSN243</strain>
    </source>
</reference>
<feature type="compositionally biased region" description="Low complexity" evidence="1">
    <location>
        <begin position="245"/>
        <end position="258"/>
    </location>
</feature>
<gene>
    <name evidence="3" type="ORF">QBC34DRAFT_492271</name>
</gene>
<dbReference type="Proteomes" id="UP001321760">
    <property type="component" value="Unassembled WGS sequence"/>
</dbReference>
<keyword evidence="2" id="KW-0472">Membrane</keyword>
<evidence type="ECO:0000313" key="4">
    <source>
        <dbReference type="Proteomes" id="UP001321760"/>
    </source>
</evidence>
<organism evidence="3 4">
    <name type="scientific">Podospora aff. communis PSN243</name>
    <dbReference type="NCBI Taxonomy" id="3040156"/>
    <lineage>
        <taxon>Eukaryota</taxon>
        <taxon>Fungi</taxon>
        <taxon>Dikarya</taxon>
        <taxon>Ascomycota</taxon>
        <taxon>Pezizomycotina</taxon>
        <taxon>Sordariomycetes</taxon>
        <taxon>Sordariomycetidae</taxon>
        <taxon>Sordariales</taxon>
        <taxon>Podosporaceae</taxon>
        <taxon>Podospora</taxon>
    </lineage>
</organism>
<proteinExistence type="predicted"/>
<accession>A0AAV9H071</accession>
<evidence type="ECO:0000313" key="3">
    <source>
        <dbReference type="EMBL" id="KAK4452271.1"/>
    </source>
</evidence>
<dbReference type="EMBL" id="MU865924">
    <property type="protein sequence ID" value="KAK4452271.1"/>
    <property type="molecule type" value="Genomic_DNA"/>
</dbReference>
<reference evidence="3" key="1">
    <citation type="journal article" date="2023" name="Mol. Phylogenet. Evol.">
        <title>Genome-scale phylogeny and comparative genomics of the fungal order Sordariales.</title>
        <authorList>
            <person name="Hensen N."/>
            <person name="Bonometti L."/>
            <person name="Westerberg I."/>
            <person name="Brannstrom I.O."/>
            <person name="Guillou S."/>
            <person name="Cros-Aarteil S."/>
            <person name="Calhoun S."/>
            <person name="Haridas S."/>
            <person name="Kuo A."/>
            <person name="Mondo S."/>
            <person name="Pangilinan J."/>
            <person name="Riley R."/>
            <person name="LaButti K."/>
            <person name="Andreopoulos B."/>
            <person name="Lipzen A."/>
            <person name="Chen C."/>
            <person name="Yan M."/>
            <person name="Daum C."/>
            <person name="Ng V."/>
            <person name="Clum A."/>
            <person name="Steindorff A."/>
            <person name="Ohm R.A."/>
            <person name="Martin F."/>
            <person name="Silar P."/>
            <person name="Natvig D.O."/>
            <person name="Lalanne C."/>
            <person name="Gautier V."/>
            <person name="Ament-Velasquez S.L."/>
            <person name="Kruys A."/>
            <person name="Hutchinson M.I."/>
            <person name="Powell A.J."/>
            <person name="Barry K."/>
            <person name="Miller A.N."/>
            <person name="Grigoriev I.V."/>
            <person name="Debuchy R."/>
            <person name="Gladieux P."/>
            <person name="Hiltunen Thoren M."/>
            <person name="Johannesson H."/>
        </authorList>
    </citation>
    <scope>NUCLEOTIDE SEQUENCE</scope>
    <source>
        <strain evidence="3">PSN243</strain>
    </source>
</reference>